<evidence type="ECO:0000256" key="6">
    <source>
        <dbReference type="ARBA" id="ARBA00023004"/>
    </source>
</evidence>
<proteinExistence type="inferred from homology"/>
<protein>
    <submittedName>
        <fullName evidence="9">Uncharacterized protein</fullName>
    </submittedName>
</protein>
<evidence type="ECO:0000256" key="8">
    <source>
        <dbReference type="SAM" id="SignalP"/>
    </source>
</evidence>
<dbReference type="GO" id="GO:0020037">
    <property type="term" value="F:heme binding"/>
    <property type="evidence" value="ECO:0007669"/>
    <property type="project" value="InterPro"/>
</dbReference>
<reference evidence="9" key="1">
    <citation type="submission" date="2019-10" db="EMBL/GenBank/DDBJ databases">
        <authorList>
            <person name="Zhang R."/>
            <person name="Pan Y."/>
            <person name="Wang J."/>
            <person name="Ma R."/>
            <person name="Yu S."/>
        </authorList>
    </citation>
    <scope>NUCLEOTIDE SEQUENCE</scope>
    <source>
        <strain evidence="9">LA-IB0</strain>
        <tissue evidence="9">Leaf</tissue>
    </source>
</reference>
<dbReference type="GO" id="GO:0016705">
    <property type="term" value="F:oxidoreductase activity, acting on paired donors, with incorporation or reduction of molecular oxygen"/>
    <property type="evidence" value="ECO:0007669"/>
    <property type="project" value="InterPro"/>
</dbReference>
<evidence type="ECO:0000256" key="5">
    <source>
        <dbReference type="ARBA" id="ARBA00023002"/>
    </source>
</evidence>
<organism evidence="9 10">
    <name type="scientific">Buddleja alternifolia</name>
    <dbReference type="NCBI Taxonomy" id="168488"/>
    <lineage>
        <taxon>Eukaryota</taxon>
        <taxon>Viridiplantae</taxon>
        <taxon>Streptophyta</taxon>
        <taxon>Embryophyta</taxon>
        <taxon>Tracheophyta</taxon>
        <taxon>Spermatophyta</taxon>
        <taxon>Magnoliopsida</taxon>
        <taxon>eudicotyledons</taxon>
        <taxon>Gunneridae</taxon>
        <taxon>Pentapetalae</taxon>
        <taxon>asterids</taxon>
        <taxon>lamiids</taxon>
        <taxon>Lamiales</taxon>
        <taxon>Scrophulariaceae</taxon>
        <taxon>Buddlejeae</taxon>
        <taxon>Buddleja</taxon>
    </lineage>
</organism>
<feature type="chain" id="PRO_5043316596" evidence="8">
    <location>
        <begin position="25"/>
        <end position="234"/>
    </location>
</feature>
<dbReference type="Pfam" id="PF00067">
    <property type="entry name" value="p450"/>
    <property type="match status" value="1"/>
</dbReference>
<keyword evidence="8" id="KW-0732">Signal</keyword>
<dbReference type="GO" id="GO:0005506">
    <property type="term" value="F:iron ion binding"/>
    <property type="evidence" value="ECO:0007669"/>
    <property type="project" value="InterPro"/>
</dbReference>
<dbReference type="InterPro" id="IPR036396">
    <property type="entry name" value="Cyt_P450_sf"/>
</dbReference>
<dbReference type="EMBL" id="WHWC01000006">
    <property type="protein sequence ID" value="KAG8381366.1"/>
    <property type="molecule type" value="Genomic_DNA"/>
</dbReference>
<feature type="signal peptide" evidence="8">
    <location>
        <begin position="1"/>
        <end position="24"/>
    </location>
</feature>
<evidence type="ECO:0000256" key="7">
    <source>
        <dbReference type="ARBA" id="ARBA00023033"/>
    </source>
</evidence>
<keyword evidence="4" id="KW-0479">Metal-binding</keyword>
<gene>
    <name evidence="9" type="ORF">BUALT_Bualt06G0114800</name>
</gene>
<name>A0AAV6XEK0_9LAMI</name>
<keyword evidence="7" id="KW-0503">Monooxygenase</keyword>
<evidence type="ECO:0000256" key="2">
    <source>
        <dbReference type="ARBA" id="ARBA00010617"/>
    </source>
</evidence>
<dbReference type="Proteomes" id="UP000826271">
    <property type="component" value="Unassembled WGS sequence"/>
</dbReference>
<keyword evidence="3" id="KW-0349">Heme</keyword>
<dbReference type="GO" id="GO:0004497">
    <property type="term" value="F:monooxygenase activity"/>
    <property type="evidence" value="ECO:0007669"/>
    <property type="project" value="UniProtKB-KW"/>
</dbReference>
<accession>A0AAV6XEK0</accession>
<comment type="cofactor">
    <cofactor evidence="1">
        <name>heme</name>
        <dbReference type="ChEBI" id="CHEBI:30413"/>
    </cofactor>
</comment>
<dbReference type="PANTHER" id="PTHR47950:SF49">
    <property type="entry name" value="CYTOCHROME P450"/>
    <property type="match status" value="1"/>
</dbReference>
<keyword evidence="10" id="KW-1185">Reference proteome</keyword>
<evidence type="ECO:0000256" key="3">
    <source>
        <dbReference type="ARBA" id="ARBA00022617"/>
    </source>
</evidence>
<dbReference type="PANTHER" id="PTHR47950">
    <property type="entry name" value="CYTOCHROME P450, FAMILY 76, SUBFAMILY C, POLYPEPTIDE 5-RELATED"/>
    <property type="match status" value="1"/>
</dbReference>
<keyword evidence="6" id="KW-0408">Iron</keyword>
<comment type="caution">
    <text evidence="9">The sequence shown here is derived from an EMBL/GenBank/DDBJ whole genome shotgun (WGS) entry which is preliminary data.</text>
</comment>
<evidence type="ECO:0000256" key="4">
    <source>
        <dbReference type="ARBA" id="ARBA00022723"/>
    </source>
</evidence>
<evidence type="ECO:0000256" key="1">
    <source>
        <dbReference type="ARBA" id="ARBA00001971"/>
    </source>
</evidence>
<evidence type="ECO:0000313" key="9">
    <source>
        <dbReference type="EMBL" id="KAG8381366.1"/>
    </source>
</evidence>
<sequence length="234" mass="26322">MLVALLVLLSLILFFLEHILFGSSQLPPVPNAWQVLRKLSDLGKKPHIAFSNMANIYGPLMSLRLGGQLIVVASSSATAKQILKTQDRILSGRCPPSVYYKIPGAIQSSISMSKECNDTWKSLRGLGQNCIFSSKSIESKGDIRMAKMRALTTEIIEMVSAPGLADLFPVLKGIDFWNNKKGLEIYRKIMYIWEDMVKEKRVRRDNNATSTRDYLDVLLENKLPDEQINFALMV</sequence>
<dbReference type="SUPFAM" id="SSF48264">
    <property type="entry name" value="Cytochrome P450"/>
    <property type="match status" value="1"/>
</dbReference>
<keyword evidence="5" id="KW-0560">Oxidoreductase</keyword>
<dbReference type="AlphaFoldDB" id="A0AAV6XEK0"/>
<dbReference type="Gene3D" id="1.10.630.10">
    <property type="entry name" value="Cytochrome P450"/>
    <property type="match status" value="1"/>
</dbReference>
<evidence type="ECO:0000313" key="10">
    <source>
        <dbReference type="Proteomes" id="UP000826271"/>
    </source>
</evidence>
<comment type="similarity">
    <text evidence="2">Belongs to the cytochrome P450 family.</text>
</comment>
<dbReference type="InterPro" id="IPR001128">
    <property type="entry name" value="Cyt_P450"/>
</dbReference>